<dbReference type="OrthoDB" id="907307at2759"/>
<comment type="caution">
    <text evidence="2">The sequence shown here is derived from an EMBL/GenBank/DDBJ whole genome shotgun (WGS) entry which is preliminary data.</text>
</comment>
<dbReference type="GO" id="GO:0003676">
    <property type="term" value="F:nucleic acid binding"/>
    <property type="evidence" value="ECO:0007669"/>
    <property type="project" value="InterPro"/>
</dbReference>
<evidence type="ECO:0000313" key="2">
    <source>
        <dbReference type="EMBL" id="GFS42476.1"/>
    </source>
</evidence>
<dbReference type="Pfam" id="PF13456">
    <property type="entry name" value="RVT_3"/>
    <property type="match status" value="1"/>
</dbReference>
<keyword evidence="3" id="KW-1185">Reference proteome</keyword>
<name>A0A7J0DUA3_9ERIC</name>
<feature type="domain" description="RNase H type-1" evidence="1">
    <location>
        <begin position="7"/>
        <end position="100"/>
    </location>
</feature>
<dbReference type="Proteomes" id="UP000585474">
    <property type="component" value="Unassembled WGS sequence"/>
</dbReference>
<organism evidence="2 3">
    <name type="scientific">Actinidia rufa</name>
    <dbReference type="NCBI Taxonomy" id="165716"/>
    <lineage>
        <taxon>Eukaryota</taxon>
        <taxon>Viridiplantae</taxon>
        <taxon>Streptophyta</taxon>
        <taxon>Embryophyta</taxon>
        <taxon>Tracheophyta</taxon>
        <taxon>Spermatophyta</taxon>
        <taxon>Magnoliopsida</taxon>
        <taxon>eudicotyledons</taxon>
        <taxon>Gunneridae</taxon>
        <taxon>Pentapetalae</taxon>
        <taxon>asterids</taxon>
        <taxon>Ericales</taxon>
        <taxon>Actinidiaceae</taxon>
        <taxon>Actinidia</taxon>
    </lineage>
</organism>
<dbReference type="Gene3D" id="3.30.420.10">
    <property type="entry name" value="Ribonuclease H-like superfamily/Ribonuclease H"/>
    <property type="match status" value="2"/>
</dbReference>
<dbReference type="InterPro" id="IPR036397">
    <property type="entry name" value="RNaseH_sf"/>
</dbReference>
<sequence>MFVYGERNSLGVGAGIVLKIQEVAIFEQCLKLNFSTTNNEVEYEAFIAGLRSSSKLKVFELHIFSDAKLIVNQVTEKFEAWGAKMAKYLAVAKNLITEFRAPARDMTHFTSPWPFAQWGMDIVGVLPRDLGNRIFLLAATDYFTKWMEAKPLAQIREMDVIRFIRKNILSKFGNQKVQHREFSYRDLVLRNVIGNTKDLIDGKLCLNWEGPYKIVKLTGKGAYYLEDSEDKRALRPCNSNNLRKYYY</sequence>
<dbReference type="AlphaFoldDB" id="A0A7J0DUA3"/>
<dbReference type="PANTHER" id="PTHR48475">
    <property type="entry name" value="RIBONUCLEASE H"/>
    <property type="match status" value="1"/>
</dbReference>
<dbReference type="InterPro" id="IPR002156">
    <property type="entry name" value="RNaseH_domain"/>
</dbReference>
<dbReference type="GO" id="GO:0004523">
    <property type="term" value="F:RNA-DNA hybrid ribonuclease activity"/>
    <property type="evidence" value="ECO:0007669"/>
    <property type="project" value="InterPro"/>
</dbReference>
<dbReference type="SUPFAM" id="SSF53098">
    <property type="entry name" value="Ribonuclease H-like"/>
    <property type="match status" value="2"/>
</dbReference>
<dbReference type="PANTHER" id="PTHR48475:SF1">
    <property type="entry name" value="RNASE H TYPE-1 DOMAIN-CONTAINING PROTEIN"/>
    <property type="match status" value="1"/>
</dbReference>
<protein>
    <recommendedName>
        <fullName evidence="1">RNase H type-1 domain-containing protein</fullName>
    </recommendedName>
</protein>
<accession>A0A7J0DUA3</accession>
<gene>
    <name evidence="2" type="ORF">Acr_00g0080040</name>
</gene>
<dbReference type="InterPro" id="IPR012337">
    <property type="entry name" value="RNaseH-like_sf"/>
</dbReference>
<proteinExistence type="predicted"/>
<dbReference type="EMBL" id="BJWL01000400">
    <property type="protein sequence ID" value="GFS42476.1"/>
    <property type="molecule type" value="Genomic_DNA"/>
</dbReference>
<evidence type="ECO:0000313" key="3">
    <source>
        <dbReference type="Proteomes" id="UP000585474"/>
    </source>
</evidence>
<evidence type="ECO:0000259" key="1">
    <source>
        <dbReference type="Pfam" id="PF13456"/>
    </source>
</evidence>
<reference evidence="3" key="1">
    <citation type="submission" date="2019-07" db="EMBL/GenBank/DDBJ databases">
        <title>De Novo Assembly of kiwifruit Actinidia rufa.</title>
        <authorList>
            <person name="Sugita-Konishi S."/>
            <person name="Sato K."/>
            <person name="Mori E."/>
            <person name="Abe Y."/>
            <person name="Kisaki G."/>
            <person name="Hamano K."/>
            <person name="Suezawa K."/>
            <person name="Otani M."/>
            <person name="Fukuda T."/>
            <person name="Manabe T."/>
            <person name="Gomi K."/>
            <person name="Tabuchi M."/>
            <person name="Akimitsu K."/>
            <person name="Kataoka I."/>
        </authorList>
    </citation>
    <scope>NUCLEOTIDE SEQUENCE [LARGE SCALE GENOMIC DNA]</scope>
    <source>
        <strain evidence="3">cv. Fuchu</strain>
    </source>
</reference>